<gene>
    <name evidence="2" type="ORF">OS242_08510</name>
</gene>
<feature type="transmembrane region" description="Helical" evidence="1">
    <location>
        <begin position="68"/>
        <end position="86"/>
    </location>
</feature>
<keyword evidence="3" id="KW-1185">Reference proteome</keyword>
<dbReference type="Proteomes" id="UP001208017">
    <property type="component" value="Unassembled WGS sequence"/>
</dbReference>
<reference evidence="2 3" key="1">
    <citation type="submission" date="2022-11" db="EMBL/GenBank/DDBJ databases">
        <title>Study of microbial diversity in lake waters.</title>
        <authorList>
            <person name="Zhang J."/>
        </authorList>
    </citation>
    <scope>NUCLEOTIDE SEQUENCE [LARGE SCALE GENOMIC DNA]</scope>
    <source>
        <strain evidence="2 3">DT12</strain>
    </source>
</reference>
<sequence>MNNIITILLPLAAAIWLFLIIRRNGRINPMEGHTNDVLRVVLYIAGFWVSFLFSTYIGFYLYASGSNLLSVIGLYVSGLLGALIPYRMRAREGNDGVIGWLVTALVYTVLFYAFSWFLS</sequence>
<evidence type="ECO:0000256" key="1">
    <source>
        <dbReference type="SAM" id="Phobius"/>
    </source>
</evidence>
<evidence type="ECO:0000313" key="2">
    <source>
        <dbReference type="EMBL" id="MCX7570005.1"/>
    </source>
</evidence>
<comment type="caution">
    <text evidence="2">The sequence shown here is derived from an EMBL/GenBank/DDBJ whole genome shotgun (WGS) entry which is preliminary data.</text>
</comment>
<feature type="transmembrane region" description="Helical" evidence="1">
    <location>
        <begin position="6"/>
        <end position="25"/>
    </location>
</feature>
<evidence type="ECO:0000313" key="3">
    <source>
        <dbReference type="Proteomes" id="UP001208017"/>
    </source>
</evidence>
<name>A0ABT3WZB7_9BACL</name>
<organism evidence="2 3">
    <name type="scientific">Tumebacillus lacus</name>
    <dbReference type="NCBI Taxonomy" id="2995335"/>
    <lineage>
        <taxon>Bacteria</taxon>
        <taxon>Bacillati</taxon>
        <taxon>Bacillota</taxon>
        <taxon>Bacilli</taxon>
        <taxon>Bacillales</taxon>
        <taxon>Alicyclobacillaceae</taxon>
        <taxon>Tumebacillus</taxon>
    </lineage>
</organism>
<accession>A0ABT3WZB7</accession>
<feature type="transmembrane region" description="Helical" evidence="1">
    <location>
        <begin position="98"/>
        <end position="118"/>
    </location>
</feature>
<protein>
    <submittedName>
        <fullName evidence="2">Uncharacterized protein</fullName>
    </submittedName>
</protein>
<dbReference type="RefSeq" id="WP_267151252.1">
    <property type="nucleotide sequence ID" value="NZ_JAPMLT010000003.1"/>
</dbReference>
<dbReference type="EMBL" id="JAPMLT010000003">
    <property type="protein sequence ID" value="MCX7570005.1"/>
    <property type="molecule type" value="Genomic_DNA"/>
</dbReference>
<proteinExistence type="predicted"/>
<keyword evidence="1" id="KW-0812">Transmembrane</keyword>
<keyword evidence="1" id="KW-0472">Membrane</keyword>
<feature type="transmembrane region" description="Helical" evidence="1">
    <location>
        <begin position="37"/>
        <end position="62"/>
    </location>
</feature>
<keyword evidence="1" id="KW-1133">Transmembrane helix</keyword>